<organism evidence="2">
    <name type="scientific">Tanacetum cinerariifolium</name>
    <name type="common">Dalmatian daisy</name>
    <name type="synonym">Chrysanthemum cinerariifolium</name>
    <dbReference type="NCBI Taxonomy" id="118510"/>
    <lineage>
        <taxon>Eukaryota</taxon>
        <taxon>Viridiplantae</taxon>
        <taxon>Streptophyta</taxon>
        <taxon>Embryophyta</taxon>
        <taxon>Tracheophyta</taxon>
        <taxon>Spermatophyta</taxon>
        <taxon>Magnoliopsida</taxon>
        <taxon>eudicotyledons</taxon>
        <taxon>Gunneridae</taxon>
        <taxon>Pentapetalae</taxon>
        <taxon>asterids</taxon>
        <taxon>campanulids</taxon>
        <taxon>Asterales</taxon>
        <taxon>Asteraceae</taxon>
        <taxon>Asteroideae</taxon>
        <taxon>Anthemideae</taxon>
        <taxon>Anthemidinae</taxon>
        <taxon>Tanacetum</taxon>
    </lineage>
</organism>
<name>A0A699I568_TANCI</name>
<dbReference type="AlphaFoldDB" id="A0A699I568"/>
<feature type="region of interest" description="Disordered" evidence="1">
    <location>
        <begin position="100"/>
        <end position="134"/>
    </location>
</feature>
<dbReference type="EMBL" id="BKCJ010247824">
    <property type="protein sequence ID" value="GEZ16599.1"/>
    <property type="molecule type" value="Genomic_DNA"/>
</dbReference>
<reference evidence="2" key="1">
    <citation type="journal article" date="2019" name="Sci. Rep.">
        <title>Draft genome of Tanacetum cinerariifolium, the natural source of mosquito coil.</title>
        <authorList>
            <person name="Yamashiro T."/>
            <person name="Shiraishi A."/>
            <person name="Satake H."/>
            <person name="Nakayama K."/>
        </authorList>
    </citation>
    <scope>NUCLEOTIDE SEQUENCE</scope>
</reference>
<protein>
    <submittedName>
        <fullName evidence="2">Uncharacterized protein</fullName>
    </submittedName>
</protein>
<evidence type="ECO:0000256" key="1">
    <source>
        <dbReference type="SAM" id="MobiDB-lite"/>
    </source>
</evidence>
<gene>
    <name evidence="2" type="ORF">Tci_488572</name>
</gene>
<feature type="compositionally biased region" description="Acidic residues" evidence="1">
    <location>
        <begin position="100"/>
        <end position="115"/>
    </location>
</feature>
<comment type="caution">
    <text evidence="2">The sequence shown here is derived from an EMBL/GenBank/DDBJ whole genome shotgun (WGS) entry which is preliminary data.</text>
</comment>
<evidence type="ECO:0000313" key="2">
    <source>
        <dbReference type="EMBL" id="GEZ16599.1"/>
    </source>
</evidence>
<accession>A0A699I568</accession>
<proteinExistence type="predicted"/>
<sequence>MRVIEIDLFYLYCIYSEGVACNIPYWLAKYMNRIREKSLICKGMFVTTIAQSFRLLTNEMMGALSVEPFPHVFKKKSLISMGVVMELHNRACFWPVGREVEEEDEEDNEANEEAGGDVGNEGAKGSADMYRNMS</sequence>